<proteinExistence type="predicted"/>
<sequence>MKKFTLSVCCNCIGTNNPFFREVAVSSLKQDFSEDVNEQECSNLSSDGISIVSLILLITLFLFSNFSTAQVITIDGLTGDWSGNPSVKHVQDAFGNGVVDNQFTEGSKDFLPASDLAWVIGQTKAKNDIANGGFGLTNQVKYVDANNVTQTLNGSFLVFAGDRTSNNGDAQIGFWFYLNATAPVEVNGSRYFAPPHVRGDLLVLADFTGGGRLGTVKVYRWIGGGAVTPGSSVVPNTDGNLETTNIASVVAENNVGNSTVPAGWNFTSGQYQVNEFYEGFVDLGAIGGNTNFTCSATVLLETRSSQSVTASLDDFIGSTLGNVPTVTVNSPTVCDGQSVTITATPGSPGNYTYSWTVPQGAANPGSVASFSASVGGTYSVIITTQAGCPSSPGSGTLTVKPVPTVSVNSPSVCNGTSATLTATPSLAGGTYLWNTGATTASITVTPSETTIYSVVYTLDGCPSPSASGTVTVKPVPTVSVNSPSVCNGTSATLTATPSLPGGTYLWNTGATTASITVTPSETTTYSVVYTLDGCPSPSASGTVTVKPVPTVSVNSPSVCNGTSATLTATPSLVGGTYLWNTGATTASITVTPSETTIYSVVYTLNGCPSPSASGTVTVKPVPTVSVNSPSVCNGTSATLTATPSLAGGTYLWNTGATTASITVSPSETTTYSVVYTLDGCPSPSASGTVTVKPVPTVSVNSPSVCNGTSATLTATPSLAGGTYLWNTGATTASITVSPSETTTYSVVYTLDGCPSPSASGTVTVKPVPTVSVNSPSVCNGTSATLTATPSLAGGTYLWNTGATTASITVTPSETTTYSVVYTLDGCPSPSASGTVTVKPVPTVSVNSPSVCNGTSATLTATPSHAGGTYLWNTGATTASITVSPTSTTTYSVVYTLDGCPSPSASGTVTVKPVPTVSVNSPSVCNGTSATLTATPSLAGGTYLWNTGATTASITVTPSSTTTYSVVYTLDGCQSPSASGTVTVITIPTVTADPKSVCIDGSVNLTGLPLGGTWSGDHVTGNTFSANGLSAGSYVVTYTILGANNCSRSVNTTITVNALPTVTADAKNVCSGSTVGLTGSPSGGTWSGENVTGNTFNAASLSAGSYNVTYTYVNSVTGCQKSANATIVVSNCSTALCTYTQGYYGNPGGKSCAGGVTYSTKELIAKALSSYPDHKMVIGKAGNSFWMTDSAADIDRIIEILPGGGNSYALTLGGDKEITTISGSYLKKGTINNTLLAQTITLGLNLGIDSQLGNFELHSGKLAVAEPQGGCGSNIPKPRSCSYGEYTPTINEYKYYDIPAIVNLLPNKTVQGLFEMANKALGGDPLPAGITLSGLANAVDIINNAFDGCKISMGYDQTPLTCIEDRASFVVYPVPIVDYPTIHYNFNYPTNVTIQVRSFNTNGTVVYSQSDVFDGSDTDRDVIVNYNFNTGVPQIYFIRIITNIGSSSKQVISH</sequence>
<evidence type="ECO:0000313" key="1">
    <source>
        <dbReference type="EMBL" id="MEL1254781.1"/>
    </source>
</evidence>
<reference evidence="1 2" key="1">
    <citation type="submission" date="2024-04" db="EMBL/GenBank/DDBJ databases">
        <title>Flavobacterium sp. DGU38 16S ribosomal RNA gene Genome sequencing and assembly.</title>
        <authorList>
            <person name="Park S."/>
        </authorList>
    </citation>
    <scope>NUCLEOTIDE SEQUENCE [LARGE SCALE GENOMIC DNA]</scope>
    <source>
        <strain evidence="1 2">DGU38</strain>
    </source>
</reference>
<name>A0ABU9IQW4_9FLAO</name>
<comment type="caution">
    <text evidence="1">The sequence shown here is derived from an EMBL/GenBank/DDBJ whole genome shotgun (WGS) entry which is preliminary data.</text>
</comment>
<keyword evidence="2" id="KW-1185">Reference proteome</keyword>
<gene>
    <name evidence="1" type="ORF">AAEO57_13405</name>
</gene>
<evidence type="ECO:0008006" key="3">
    <source>
        <dbReference type="Google" id="ProtNLM"/>
    </source>
</evidence>
<accession>A0ABU9IQW4</accession>
<protein>
    <recommendedName>
        <fullName evidence="3">Ig-like domain-containing protein</fullName>
    </recommendedName>
</protein>
<dbReference type="Proteomes" id="UP001485226">
    <property type="component" value="Unassembled WGS sequence"/>
</dbReference>
<evidence type="ECO:0000313" key="2">
    <source>
        <dbReference type="Proteomes" id="UP001485226"/>
    </source>
</evidence>
<dbReference type="EMBL" id="JBBYHS010000013">
    <property type="protein sequence ID" value="MEL1254781.1"/>
    <property type="molecule type" value="Genomic_DNA"/>
</dbReference>
<dbReference type="RefSeq" id="WP_341693436.1">
    <property type="nucleotide sequence ID" value="NZ_JBBYHS010000013.1"/>
</dbReference>
<organism evidence="1 2">
    <name type="scientific">Flavobacterium calami</name>
    <dbReference type="NCBI Taxonomy" id="3139144"/>
    <lineage>
        <taxon>Bacteria</taxon>
        <taxon>Pseudomonadati</taxon>
        <taxon>Bacteroidota</taxon>
        <taxon>Flavobacteriia</taxon>
        <taxon>Flavobacteriales</taxon>
        <taxon>Flavobacteriaceae</taxon>
        <taxon>Flavobacterium</taxon>
    </lineage>
</organism>